<dbReference type="InterPro" id="IPR001036">
    <property type="entry name" value="Acrflvin-R"/>
</dbReference>
<evidence type="ECO:0000256" key="3">
    <source>
        <dbReference type="ARBA" id="ARBA00022475"/>
    </source>
</evidence>
<dbReference type="GO" id="GO:0042910">
    <property type="term" value="F:xenobiotic transmembrane transporter activity"/>
    <property type="evidence" value="ECO:0007669"/>
    <property type="project" value="TreeGrafter"/>
</dbReference>
<dbReference type="RefSeq" id="WP_248665712.1">
    <property type="nucleotide sequence ID" value="NZ_JALPRX010000014.1"/>
</dbReference>
<evidence type="ECO:0000313" key="10">
    <source>
        <dbReference type="Proteomes" id="UP001139516"/>
    </source>
</evidence>
<feature type="transmembrane region" description="Helical" evidence="8">
    <location>
        <begin position="361"/>
        <end position="382"/>
    </location>
</feature>
<evidence type="ECO:0000313" key="9">
    <source>
        <dbReference type="EMBL" id="MCK8783588.1"/>
    </source>
</evidence>
<evidence type="ECO:0000256" key="4">
    <source>
        <dbReference type="ARBA" id="ARBA00022519"/>
    </source>
</evidence>
<dbReference type="FunFam" id="1.20.1640.10:FF:000001">
    <property type="entry name" value="Efflux pump membrane transporter"/>
    <property type="match status" value="1"/>
</dbReference>
<keyword evidence="6 8" id="KW-1133">Transmembrane helix</keyword>
<feature type="transmembrane region" description="Helical" evidence="8">
    <location>
        <begin position="468"/>
        <end position="491"/>
    </location>
</feature>
<feature type="transmembrane region" description="Helical" evidence="8">
    <location>
        <begin position="857"/>
        <end position="876"/>
    </location>
</feature>
<dbReference type="SUPFAM" id="SSF82714">
    <property type="entry name" value="Multidrug efflux transporter AcrB TolC docking domain, DN and DC subdomains"/>
    <property type="match status" value="2"/>
</dbReference>
<evidence type="ECO:0000256" key="1">
    <source>
        <dbReference type="ARBA" id="ARBA00004429"/>
    </source>
</evidence>
<feature type="transmembrane region" description="Helical" evidence="8">
    <location>
        <begin position="959"/>
        <end position="979"/>
    </location>
</feature>
<feature type="transmembrane region" description="Helical" evidence="8">
    <location>
        <begin position="432"/>
        <end position="456"/>
    </location>
</feature>
<sequence length="1033" mass="109483">MRSISDPFIRRPIGTALLALGLALAGLVALIDLPVAPLPRVDFPTIMVRASQPGADPATMASSVAAPLERRLGEIAGVTEMTSTSSLGSTNIVVQFDLSRNIDSAARDVQAAINAAQADLPSGLPSPPTFFKANPADAPVLILAVTSATLTPGAVYDAVDSLVIPRIAQVEGVAQVSASGAEQPAIRIAVDPAAATAANVSLEAIRQAIAGANVTQAVGAVEGRDQTAHVVVNDRIDQPEQFARIVIRADNGSIIRISNVAHVTLGTRDRNQAGWYNDRPAVNLMIFKQPDANVIEVVNGIQALLPQLARWLPAGIEVFTIRDRSETIRASVAEVEHTLMITVALVVMVVAVFLRRFAAIAAAGIAVPLSLLGTLAVMWLAGFSLNNLSLMALTISVGFVVDDAIVVIENMARLNERGMGPLEAALVGARQIGFTVLSMTVSLIAVFIPLLFMGGIVGRLFHEFSVTLAFAVGLSGVVSLTVTPMMAAHLARPPRPPGRLARGFERLMDGMTEGYMRSLALVLRFRRSMLLFTLGLVGLTVWLYVIVPKGFFPEQDTGLIAGTTVAANDTSFQTMLAIQQRVSEIILADPAVASVGASVGSGGGFNAGSQGRIFVSLKPPAERGGVTSAQVIDRLRRPLGNLPGAQTFLRAMQDLNIGGRAGNAQYQLVLLDPDLEELQDWTERLVQKLRTVPALADVNSDQQRAGLVAKVVIDRELAGRLGVSVTGLDAALNNAFAQRQVSTIYRTRNQYRVILEVDPRLQQDPAQLDRIYVPASTGGQVPLSALVRIERTFAPLTVTHQGQYPAATITFNLPAGGSLGTVEPLIRQAAAEIHVPPSVRIEFAGSARAFQNFQGNMPLLILAAFLAIYIVLGVLYESLIHPLTIISTLPTAGIGALLALLATGTELSVIALIGVILLMGIVKKNAIMLVDFALEHERSEGVGGTVAILEACRERFRPILMTTLAALLGAVPLALAYGAGGELRRPLGITIIGGLALSQLLTLYTTPVVYLAFDRLSTRTRRRRAARGALPAE</sequence>
<evidence type="ECO:0000256" key="5">
    <source>
        <dbReference type="ARBA" id="ARBA00022692"/>
    </source>
</evidence>
<dbReference type="Gene3D" id="3.30.2090.10">
    <property type="entry name" value="Multidrug efflux transporter AcrB TolC docking domain, DN and DC subdomains"/>
    <property type="match status" value="2"/>
</dbReference>
<keyword evidence="7 8" id="KW-0472">Membrane</keyword>
<dbReference type="Proteomes" id="UP001139516">
    <property type="component" value="Unassembled WGS sequence"/>
</dbReference>
<evidence type="ECO:0000256" key="6">
    <source>
        <dbReference type="ARBA" id="ARBA00022989"/>
    </source>
</evidence>
<proteinExistence type="predicted"/>
<dbReference type="Gene3D" id="3.30.70.1440">
    <property type="entry name" value="Multidrug efflux transporter AcrB pore domain"/>
    <property type="match status" value="1"/>
</dbReference>
<keyword evidence="3" id="KW-1003">Cell membrane</keyword>
<dbReference type="GO" id="GO:0005886">
    <property type="term" value="C:plasma membrane"/>
    <property type="evidence" value="ECO:0007669"/>
    <property type="project" value="UniProtKB-SubCell"/>
</dbReference>
<keyword evidence="5 8" id="KW-0812">Transmembrane</keyword>
<keyword evidence="4" id="KW-0997">Cell inner membrane</keyword>
<dbReference type="Pfam" id="PF00873">
    <property type="entry name" value="ACR_tran"/>
    <property type="match status" value="1"/>
</dbReference>
<dbReference type="AlphaFoldDB" id="A0A9X1Y523"/>
<protein>
    <submittedName>
        <fullName evidence="9">Efflux RND transporter permease subunit</fullName>
    </submittedName>
</protein>
<keyword evidence="10" id="KW-1185">Reference proteome</keyword>
<evidence type="ECO:0000256" key="8">
    <source>
        <dbReference type="SAM" id="Phobius"/>
    </source>
</evidence>
<comment type="caution">
    <text evidence="9">The sequence shown here is derived from an EMBL/GenBank/DDBJ whole genome shotgun (WGS) entry which is preliminary data.</text>
</comment>
<feature type="transmembrane region" description="Helical" evidence="8">
    <location>
        <begin position="991"/>
        <end position="1013"/>
    </location>
</feature>
<feature type="transmembrane region" description="Helical" evidence="8">
    <location>
        <begin position="337"/>
        <end position="354"/>
    </location>
</feature>
<dbReference type="PRINTS" id="PR00702">
    <property type="entry name" value="ACRIFLAVINRP"/>
</dbReference>
<comment type="subcellular location">
    <subcellularLocation>
        <location evidence="1">Cell inner membrane</location>
        <topology evidence="1">Multi-pass membrane protein</topology>
    </subcellularLocation>
</comment>
<dbReference type="FunFam" id="3.30.70.1430:FF:000001">
    <property type="entry name" value="Efflux pump membrane transporter"/>
    <property type="match status" value="1"/>
</dbReference>
<dbReference type="SUPFAM" id="SSF82693">
    <property type="entry name" value="Multidrug efflux transporter AcrB pore domain, PN1, PN2, PC1 and PC2 subdomains"/>
    <property type="match status" value="3"/>
</dbReference>
<name>A0A9X1Y523_9PROT</name>
<dbReference type="Gene3D" id="3.30.70.1430">
    <property type="entry name" value="Multidrug efflux transporter AcrB pore domain"/>
    <property type="match status" value="2"/>
</dbReference>
<dbReference type="EMBL" id="JALPRX010000014">
    <property type="protein sequence ID" value="MCK8783588.1"/>
    <property type="molecule type" value="Genomic_DNA"/>
</dbReference>
<dbReference type="Gene3D" id="3.30.70.1320">
    <property type="entry name" value="Multidrug efflux transporter AcrB pore domain like"/>
    <property type="match status" value="1"/>
</dbReference>
<dbReference type="Gene3D" id="1.20.1640.10">
    <property type="entry name" value="Multidrug efflux transporter AcrB transmembrane domain"/>
    <property type="match status" value="2"/>
</dbReference>
<feature type="transmembrane region" description="Helical" evidence="8">
    <location>
        <begin position="529"/>
        <end position="547"/>
    </location>
</feature>
<evidence type="ECO:0000256" key="7">
    <source>
        <dbReference type="ARBA" id="ARBA00023136"/>
    </source>
</evidence>
<feature type="transmembrane region" description="Helical" evidence="8">
    <location>
        <begin position="907"/>
        <end position="922"/>
    </location>
</feature>
<dbReference type="InterPro" id="IPR027463">
    <property type="entry name" value="AcrB_DN_DC_subdom"/>
</dbReference>
<gene>
    <name evidence="9" type="ORF">M0638_04235</name>
</gene>
<organism evidence="9 10">
    <name type="scientific">Roseomonas acroporae</name>
    <dbReference type="NCBI Taxonomy" id="2937791"/>
    <lineage>
        <taxon>Bacteria</taxon>
        <taxon>Pseudomonadati</taxon>
        <taxon>Pseudomonadota</taxon>
        <taxon>Alphaproteobacteria</taxon>
        <taxon>Acetobacterales</taxon>
        <taxon>Roseomonadaceae</taxon>
        <taxon>Roseomonas</taxon>
    </lineage>
</organism>
<accession>A0A9X1Y523</accession>
<dbReference type="SUPFAM" id="SSF82866">
    <property type="entry name" value="Multidrug efflux transporter AcrB transmembrane domain"/>
    <property type="match status" value="2"/>
</dbReference>
<reference evidence="9" key="1">
    <citation type="submission" date="2022-04" db="EMBL/GenBank/DDBJ databases">
        <title>Roseomonas acroporae sp. nov., isolated from coral Acropora digitifera.</title>
        <authorList>
            <person name="Sun H."/>
        </authorList>
    </citation>
    <scope>NUCLEOTIDE SEQUENCE</scope>
    <source>
        <strain evidence="9">NAR14</strain>
    </source>
</reference>
<keyword evidence="2" id="KW-0813">Transport</keyword>
<dbReference type="PANTHER" id="PTHR32063:SF78">
    <property type="entry name" value="ACRB_ACRD_ACRF FAMILY PROTEIN"/>
    <property type="match status" value="1"/>
</dbReference>
<dbReference type="PANTHER" id="PTHR32063">
    <property type="match status" value="1"/>
</dbReference>
<evidence type="ECO:0000256" key="2">
    <source>
        <dbReference type="ARBA" id="ARBA00022448"/>
    </source>
</evidence>